<feature type="transmembrane region" description="Helical" evidence="6">
    <location>
        <begin position="109"/>
        <end position="130"/>
    </location>
</feature>
<keyword evidence="4 6" id="KW-1133">Transmembrane helix</keyword>
<keyword evidence="3 6" id="KW-0812">Transmembrane</keyword>
<feature type="transmembrane region" description="Helical" evidence="6">
    <location>
        <begin position="16"/>
        <end position="45"/>
    </location>
</feature>
<evidence type="ECO:0000256" key="6">
    <source>
        <dbReference type="RuleBase" id="RU363032"/>
    </source>
</evidence>
<organism evidence="8">
    <name type="scientific">Sodalis praecaptivus</name>
    <dbReference type="NCBI Taxonomy" id="1239307"/>
    <lineage>
        <taxon>Bacteria</taxon>
        <taxon>Pseudomonadati</taxon>
        <taxon>Pseudomonadota</taxon>
        <taxon>Gammaproteobacteria</taxon>
        <taxon>Enterobacterales</taxon>
        <taxon>Bruguierivoracaceae</taxon>
        <taxon>Sodalis</taxon>
    </lineage>
</organism>
<dbReference type="InterPro" id="IPR035906">
    <property type="entry name" value="MetI-like_sf"/>
</dbReference>
<dbReference type="PANTHER" id="PTHR30614:SF47">
    <property type="entry name" value="ABC TRANSPORTER PERMEASE"/>
    <property type="match status" value="1"/>
</dbReference>
<dbReference type="Gene3D" id="1.10.3720.10">
    <property type="entry name" value="MetI-like"/>
    <property type="match status" value="1"/>
</dbReference>
<dbReference type="PATRIC" id="fig|1239307.3.peg.3029"/>
<comment type="subcellular location">
    <subcellularLocation>
        <location evidence="1">Cell inner membrane</location>
        <topology evidence="1">Multi-pass membrane protein</topology>
    </subcellularLocation>
    <subcellularLocation>
        <location evidence="6">Cell membrane</location>
        <topology evidence="6">Multi-pass membrane protein</topology>
    </subcellularLocation>
</comment>
<evidence type="ECO:0000256" key="1">
    <source>
        <dbReference type="ARBA" id="ARBA00004429"/>
    </source>
</evidence>
<keyword evidence="2" id="KW-1003">Cell membrane</keyword>
<evidence type="ECO:0000313" key="8">
    <source>
        <dbReference type="EMBL" id="AFW03762.1"/>
    </source>
</evidence>
<sequence length="252" mass="27664">MIWHPDWAGVLSGQPLAWIGTGFVTTLLVTLVGSLLATVMMLLLLALRMMPGRSGRLLVAGWVSLFRNTPLLVQLFFWYFAAWSALPVEWRDYLADDHRWATLPGNVPWLTPEFICAAWGLAVFSAAYLLEELQAGLNALPAGQREAAIAQGFSRLAMLRYILLPQGVRNAWQPLVGQYLNLMKLSSLASAIGFGELTYYISQIESYNAHALEGFAVGTALYLLLGLAMGAILLRLGPRPPRPGGREAGHEL</sequence>
<feature type="transmembrane region" description="Helical" evidence="6">
    <location>
        <begin position="57"/>
        <end position="81"/>
    </location>
</feature>
<keyword evidence="10" id="KW-1185">Reference proteome</keyword>
<comment type="similarity">
    <text evidence="6">Belongs to the binding-protein-dependent transport system permease family.</text>
</comment>
<evidence type="ECO:0000256" key="3">
    <source>
        <dbReference type="ARBA" id="ARBA00022692"/>
    </source>
</evidence>
<dbReference type="RefSeq" id="WP_025422889.1">
    <property type="nucleotide sequence ID" value="NZ_CP006569.1"/>
</dbReference>
<protein>
    <submittedName>
        <fullName evidence="8">Polar amino acid ABC transporter inner membrane subunit</fullName>
    </submittedName>
</protein>
<reference evidence="8" key="1">
    <citation type="submission" date="2012-07" db="EMBL/GenBank/DDBJ databases">
        <title>A Novel Human-Wound Derived Bacterium Provides Insights into the Evolutionary Origins of Mutualistic Insect-Bacterial Symbioses.</title>
        <authorList>
            <person name="Clayton A.L."/>
            <person name="Oakeson K.F."/>
            <person name="Gutin M."/>
            <person name="Pontes A."/>
            <person name="Dunn D.M."/>
            <person name="von Niederhausern A.C."/>
            <person name="Weiss R.B."/>
            <person name="Fisher M."/>
            <person name="Dale C."/>
        </authorList>
    </citation>
    <scope>NUCLEOTIDE SEQUENCE</scope>
    <source>
        <strain evidence="8">HS</strain>
    </source>
</reference>
<dbReference type="InterPro" id="IPR000515">
    <property type="entry name" value="MetI-like"/>
</dbReference>
<dbReference type="GO" id="GO:0055085">
    <property type="term" value="P:transmembrane transport"/>
    <property type="evidence" value="ECO:0007669"/>
    <property type="project" value="InterPro"/>
</dbReference>
<dbReference type="GO" id="GO:0005886">
    <property type="term" value="C:plasma membrane"/>
    <property type="evidence" value="ECO:0007669"/>
    <property type="project" value="UniProtKB-SubCell"/>
</dbReference>
<accession>K7T2R8</accession>
<dbReference type="CDD" id="cd06261">
    <property type="entry name" value="TM_PBP2"/>
    <property type="match status" value="1"/>
</dbReference>
<feature type="transmembrane region" description="Helical" evidence="6">
    <location>
        <begin position="214"/>
        <end position="236"/>
    </location>
</feature>
<keyword evidence="6" id="KW-0813">Transport</keyword>
<dbReference type="InterPro" id="IPR043429">
    <property type="entry name" value="ArtM/GltK/GlnP/TcyL/YhdX-like"/>
</dbReference>
<evidence type="ECO:0000256" key="2">
    <source>
        <dbReference type="ARBA" id="ARBA00022519"/>
    </source>
</evidence>
<reference evidence="9 10" key="2">
    <citation type="journal article" date="2014" name="Genome Biol. Evol.">
        <title>Genome degeneration and adaptation in a nascent stage of symbiosis.</title>
        <authorList>
            <person name="Oakeson K.F."/>
            <person name="Gil R."/>
            <person name="Clayton A.L."/>
            <person name="Dunn D.M."/>
            <person name="von Niederhausern A.C."/>
            <person name="Hamil C."/>
            <person name="Aoyagi A."/>
            <person name="Duval B."/>
            <person name="Baca A."/>
            <person name="Silva F.J."/>
            <person name="Vallier A."/>
            <person name="Jackson D.G."/>
            <person name="Latorre A."/>
            <person name="Weiss R.B."/>
            <person name="Heddi A."/>
            <person name="Moya A."/>
            <person name="Dale C."/>
        </authorList>
    </citation>
    <scope>NUCLEOTIDE SEQUENCE [LARGE SCALE GENOMIC DNA]</scope>
    <source>
        <strain evidence="9 10">HS1</strain>
    </source>
</reference>
<evidence type="ECO:0000256" key="4">
    <source>
        <dbReference type="ARBA" id="ARBA00022989"/>
    </source>
</evidence>
<gene>
    <name evidence="9" type="ORF">Sant_2716</name>
</gene>
<reference evidence="8" key="3">
    <citation type="journal article" date="2015" name="Int. J. Syst. Evol. Microbiol.">
        <title>Phenotypic characterization of Sodalis praecaptivus sp. nov., a close non-insect-associated member of the Sodalis-allied lineage of insect endosymbionts.</title>
        <authorList>
            <person name="Chari A."/>
            <person name="Oakeson K.F."/>
            <person name="Enomoto S."/>
            <person name="Jackson D.G."/>
            <person name="Fisher M.A."/>
            <person name="Dale C."/>
        </authorList>
    </citation>
    <scope>NUCLEOTIDE SEQUENCE</scope>
    <source>
        <strain evidence="8">HS</strain>
    </source>
</reference>
<dbReference type="EMBL" id="CP006569">
    <property type="protein sequence ID" value="AHF77744.1"/>
    <property type="molecule type" value="Genomic_DNA"/>
</dbReference>
<dbReference type="PROSITE" id="PS50928">
    <property type="entry name" value="ABC_TM1"/>
    <property type="match status" value="1"/>
</dbReference>
<dbReference type="OrthoDB" id="6534575at2"/>
<dbReference type="Pfam" id="PF00528">
    <property type="entry name" value="BPD_transp_1"/>
    <property type="match status" value="1"/>
</dbReference>
<dbReference type="AlphaFoldDB" id="K7T2R8"/>
<dbReference type="HOGENOM" id="CLU_019602_1_3_6"/>
<dbReference type="KEGG" id="sod:Sant_2716"/>
<evidence type="ECO:0000256" key="5">
    <source>
        <dbReference type="ARBA" id="ARBA00023136"/>
    </source>
</evidence>
<dbReference type="Proteomes" id="UP000019028">
    <property type="component" value="Chromosome"/>
</dbReference>
<evidence type="ECO:0000313" key="9">
    <source>
        <dbReference type="EMBL" id="AHF77744.1"/>
    </source>
</evidence>
<keyword evidence="2" id="KW-0997">Cell inner membrane</keyword>
<keyword evidence="5 6" id="KW-0472">Membrane</keyword>
<proteinExistence type="inferred from homology"/>
<dbReference type="EMBL" id="JX444571">
    <property type="protein sequence ID" value="AFW03762.1"/>
    <property type="molecule type" value="Genomic_DNA"/>
</dbReference>
<evidence type="ECO:0000313" key="10">
    <source>
        <dbReference type="Proteomes" id="UP000019028"/>
    </source>
</evidence>
<dbReference type="PANTHER" id="PTHR30614">
    <property type="entry name" value="MEMBRANE COMPONENT OF AMINO ACID ABC TRANSPORTER"/>
    <property type="match status" value="1"/>
</dbReference>
<feature type="domain" description="ABC transmembrane type-1" evidence="7">
    <location>
        <begin position="23"/>
        <end position="233"/>
    </location>
</feature>
<feature type="transmembrane region" description="Helical" evidence="6">
    <location>
        <begin position="182"/>
        <end position="202"/>
    </location>
</feature>
<dbReference type="GO" id="GO:0006865">
    <property type="term" value="P:amino acid transport"/>
    <property type="evidence" value="ECO:0007669"/>
    <property type="project" value="TreeGrafter"/>
</dbReference>
<evidence type="ECO:0000259" key="7">
    <source>
        <dbReference type="PROSITE" id="PS50928"/>
    </source>
</evidence>
<dbReference type="SUPFAM" id="SSF161098">
    <property type="entry name" value="MetI-like"/>
    <property type="match status" value="1"/>
</dbReference>
<name>K7T2R8_9GAMM</name>